<protein>
    <submittedName>
        <fullName evidence="1">Uncharacterized protein</fullName>
    </submittedName>
</protein>
<proteinExistence type="predicted"/>
<reference evidence="1 2" key="1">
    <citation type="submission" date="2020-08" db="EMBL/GenBank/DDBJ databases">
        <title>The Agave Microbiome: Exploring the role of microbial communities in plant adaptations to desert environments.</title>
        <authorList>
            <person name="Partida-Martinez L.P."/>
        </authorList>
    </citation>
    <scope>NUCLEOTIDE SEQUENCE [LARGE SCALE GENOMIC DNA]</scope>
    <source>
        <strain evidence="1 2">AT3.9</strain>
    </source>
</reference>
<dbReference type="RefSeq" id="WP_183452371.1">
    <property type="nucleotide sequence ID" value="NZ_JACHWB010000004.1"/>
</dbReference>
<dbReference type="AlphaFoldDB" id="A0A7W4VPC9"/>
<name>A0A7W4VPC9_9HYPH</name>
<dbReference type="EMBL" id="JACHWB010000004">
    <property type="protein sequence ID" value="MBB3020417.1"/>
    <property type="molecule type" value="Genomic_DNA"/>
</dbReference>
<sequence>MNEMVELSTALTDVRRAYRLLWSYQRRALDIIRLIADGFDGHEFYLWEPVNNDRPVGRLKDPTTRWAWDMLPMGKMTYLCLPQGAERNHPKAGEWMLEITLDSDTGFSDPETGEEPDPQDFTDVAKSVSKIRLVAWQCTSSADLNWYEDVWNSTDWPDQDGELVEHSDPPFRALSKEYDLKHLADKSAVNNAVTEFKALLKAKMGIEAA</sequence>
<evidence type="ECO:0000313" key="1">
    <source>
        <dbReference type="EMBL" id="MBB3020417.1"/>
    </source>
</evidence>
<gene>
    <name evidence="1" type="ORF">FHR70_003498</name>
</gene>
<dbReference type="Proteomes" id="UP000532010">
    <property type="component" value="Unassembled WGS sequence"/>
</dbReference>
<comment type="caution">
    <text evidence="1">The sequence shown here is derived from an EMBL/GenBank/DDBJ whole genome shotgun (WGS) entry which is preliminary data.</text>
</comment>
<accession>A0A7W4VPC9</accession>
<organism evidence="1 2">
    <name type="scientific">Microvirga lupini</name>
    <dbReference type="NCBI Taxonomy" id="420324"/>
    <lineage>
        <taxon>Bacteria</taxon>
        <taxon>Pseudomonadati</taxon>
        <taxon>Pseudomonadota</taxon>
        <taxon>Alphaproteobacteria</taxon>
        <taxon>Hyphomicrobiales</taxon>
        <taxon>Methylobacteriaceae</taxon>
        <taxon>Microvirga</taxon>
    </lineage>
</organism>
<evidence type="ECO:0000313" key="2">
    <source>
        <dbReference type="Proteomes" id="UP000532010"/>
    </source>
</evidence>
<keyword evidence="2" id="KW-1185">Reference proteome</keyword>